<evidence type="ECO:0000256" key="1">
    <source>
        <dbReference type="ARBA" id="ARBA00004123"/>
    </source>
</evidence>
<dbReference type="OMA" id="CGDVSQM"/>
<feature type="region of interest" description="Disordered" evidence="7">
    <location>
        <begin position="211"/>
        <end position="231"/>
    </location>
</feature>
<dbReference type="InterPro" id="IPR037817">
    <property type="entry name" value="TAF7"/>
</dbReference>
<evidence type="ECO:0000256" key="5">
    <source>
        <dbReference type="ARBA" id="ARBA00023242"/>
    </source>
</evidence>
<feature type="region of interest" description="Disordered" evidence="7">
    <location>
        <begin position="304"/>
        <end position="453"/>
    </location>
</feature>
<evidence type="ECO:0000256" key="3">
    <source>
        <dbReference type="ARBA" id="ARBA00023015"/>
    </source>
</evidence>
<feature type="region of interest" description="Disordered" evidence="7">
    <location>
        <begin position="1"/>
        <end position="61"/>
    </location>
</feature>
<feature type="compositionally biased region" description="Low complexity" evidence="7">
    <location>
        <begin position="33"/>
        <end position="49"/>
    </location>
</feature>
<keyword evidence="3" id="KW-0805">Transcription regulation</keyword>
<feature type="compositionally biased region" description="Basic and acidic residues" evidence="7">
    <location>
        <begin position="7"/>
        <end position="32"/>
    </location>
</feature>
<dbReference type="InParanoid" id="D2VX79"/>
<feature type="compositionally biased region" description="Acidic residues" evidence="7">
    <location>
        <begin position="420"/>
        <end position="438"/>
    </location>
</feature>
<dbReference type="VEuPathDB" id="AmoebaDB:NAEGRDRAFT_59479"/>
<feature type="compositionally biased region" description="Acidic residues" evidence="7">
    <location>
        <begin position="317"/>
        <end position="330"/>
    </location>
</feature>
<evidence type="ECO:0000313" key="9">
    <source>
        <dbReference type="EMBL" id="EFC38579.1"/>
    </source>
</evidence>
<accession>D2VX79</accession>
<evidence type="ECO:0000256" key="4">
    <source>
        <dbReference type="ARBA" id="ARBA00023163"/>
    </source>
</evidence>
<dbReference type="PANTHER" id="PTHR12228">
    <property type="entry name" value="TRANSCRIPTION INITIATION FACTOR TFIID 55 KD SUBUNIT-RELATED"/>
    <property type="match status" value="1"/>
</dbReference>
<feature type="domain" description="TAFII55 protein conserved region" evidence="8">
    <location>
        <begin position="57"/>
        <end position="284"/>
    </location>
</feature>
<evidence type="ECO:0000313" key="10">
    <source>
        <dbReference type="Proteomes" id="UP000006671"/>
    </source>
</evidence>
<keyword evidence="10" id="KW-1185">Reference proteome</keyword>
<gene>
    <name evidence="9" type="ORF">NAEGRDRAFT_59479</name>
</gene>
<comment type="subcellular location">
    <subcellularLocation>
        <location evidence="1">Nucleus</location>
    </subcellularLocation>
</comment>
<feature type="compositionally biased region" description="Polar residues" evidence="7">
    <location>
        <begin position="344"/>
        <end position="376"/>
    </location>
</feature>
<protein>
    <submittedName>
        <fullName evidence="9">Predicted protein</fullName>
    </submittedName>
</protein>
<dbReference type="OrthoDB" id="153872at2759"/>
<comment type="similarity">
    <text evidence="2">Belongs to the TAF7 family.</text>
</comment>
<dbReference type="AlphaFoldDB" id="D2VX79"/>
<organism evidence="10">
    <name type="scientific">Naegleria gruberi</name>
    <name type="common">Amoeba</name>
    <dbReference type="NCBI Taxonomy" id="5762"/>
    <lineage>
        <taxon>Eukaryota</taxon>
        <taxon>Discoba</taxon>
        <taxon>Heterolobosea</taxon>
        <taxon>Tetramitia</taxon>
        <taxon>Eutetramitia</taxon>
        <taxon>Vahlkampfiidae</taxon>
        <taxon>Naegleria</taxon>
    </lineage>
</organism>
<dbReference type="CDD" id="cd08047">
    <property type="entry name" value="TAF7"/>
    <property type="match status" value="1"/>
</dbReference>
<dbReference type="Pfam" id="PF04658">
    <property type="entry name" value="TAFII55_N"/>
    <property type="match status" value="1"/>
</dbReference>
<dbReference type="GO" id="GO:0005669">
    <property type="term" value="C:transcription factor TFIID complex"/>
    <property type="evidence" value="ECO:0007669"/>
    <property type="project" value="InterPro"/>
</dbReference>
<dbReference type="GO" id="GO:0051123">
    <property type="term" value="P:RNA polymerase II preinitiation complex assembly"/>
    <property type="evidence" value="ECO:0007669"/>
    <property type="project" value="TreeGrafter"/>
</dbReference>
<evidence type="ECO:0000256" key="2">
    <source>
        <dbReference type="ARBA" id="ARBA00009368"/>
    </source>
</evidence>
<evidence type="ECO:0000259" key="8">
    <source>
        <dbReference type="SMART" id="SM01370"/>
    </source>
</evidence>
<dbReference type="GO" id="GO:0016251">
    <property type="term" value="F:RNA polymerase II general transcription initiation factor activity"/>
    <property type="evidence" value="ECO:0007669"/>
    <property type="project" value="TreeGrafter"/>
</dbReference>
<evidence type="ECO:0000256" key="6">
    <source>
        <dbReference type="SAM" id="Coils"/>
    </source>
</evidence>
<sequence length="527" mass="59807">MPSSSTEGKDRKKKDSSSSKKKESKDKSESKKSSSSSKTKSTPNTTTTSKDNDDDFEEKQFVLRVPEDIAEKIRERIRKESKSSSEKAQRVGLDMSIKFGDDVDVLQFLQAARLTEEDVKVNTARKEDLANGYLSDIEYGIDKNRRGRFQFGDKILPCVLVDMPTHVEAYKSIDCQTYYKCGDVSQMILVQKPSDLEADIQKSRVKRNKCYQKNSNNKTHHHHHHDSKKRKTKDLLTSYLFEDGLTSPMERVLRHWNSQKLEITRKDIKKLKEKYIQMLEEEDPTKVKIEFVEYASEQERLAALHEEMSSSSSSDSSESDEDSDDSDNLFDELSANRKDVDSVNGDNGTNNLGSSTPLSQGSSNPLGFTPFSNTPNIPKHNPTYMSEDNMSDGGESQISTMSKQSLKQNPTPSQISDQEMKDEDSSSEDESDDNDMFDEVSAAPQPSVDVRTTPQYQELIMKKESCERIIFENESKIKLVQTNIGKAKNDIQKQRANAAIASLGDIVQDHKQKLQDIINEMDQLLRR</sequence>
<name>D2VX79_NAEGR</name>
<dbReference type="PANTHER" id="PTHR12228:SF0">
    <property type="entry name" value="TATA-BOX BINDING PROTEIN ASSOCIATED FACTOR 7"/>
    <property type="match status" value="1"/>
</dbReference>
<feature type="coiled-coil region" evidence="6">
    <location>
        <begin position="477"/>
        <end position="527"/>
    </location>
</feature>
<keyword evidence="6" id="KW-0175">Coiled coil</keyword>
<feature type="compositionally biased region" description="Polar residues" evidence="7">
    <location>
        <begin position="383"/>
        <end position="415"/>
    </location>
</feature>
<dbReference type="STRING" id="5762.D2VX79"/>
<dbReference type="Proteomes" id="UP000006671">
    <property type="component" value="Unassembled WGS sequence"/>
</dbReference>
<evidence type="ECO:0000256" key="7">
    <source>
        <dbReference type="SAM" id="MobiDB-lite"/>
    </source>
</evidence>
<dbReference type="SMART" id="SM01370">
    <property type="entry name" value="TAFII55_N"/>
    <property type="match status" value="1"/>
</dbReference>
<proteinExistence type="inferred from homology"/>
<dbReference type="GeneID" id="8858077"/>
<dbReference type="EMBL" id="GG738906">
    <property type="protein sequence ID" value="EFC38579.1"/>
    <property type="molecule type" value="Genomic_DNA"/>
</dbReference>
<keyword evidence="4" id="KW-0804">Transcription</keyword>
<keyword evidence="5" id="KW-0539">Nucleus</keyword>
<dbReference type="InterPro" id="IPR006751">
    <property type="entry name" value="TAFII55_prot_cons_reg"/>
</dbReference>
<reference evidence="9 10" key="1">
    <citation type="journal article" date="2010" name="Cell">
        <title>The genome of Naegleria gruberi illuminates early eukaryotic versatility.</title>
        <authorList>
            <person name="Fritz-Laylin L.K."/>
            <person name="Prochnik S.E."/>
            <person name="Ginger M.L."/>
            <person name="Dacks J.B."/>
            <person name="Carpenter M.L."/>
            <person name="Field M.C."/>
            <person name="Kuo A."/>
            <person name="Paredez A."/>
            <person name="Chapman J."/>
            <person name="Pham J."/>
            <person name="Shu S."/>
            <person name="Neupane R."/>
            <person name="Cipriano M."/>
            <person name="Mancuso J."/>
            <person name="Tu H."/>
            <person name="Salamov A."/>
            <person name="Lindquist E."/>
            <person name="Shapiro H."/>
            <person name="Lucas S."/>
            <person name="Grigoriev I.V."/>
            <person name="Cande W.Z."/>
            <person name="Fulton C."/>
            <person name="Rokhsar D.S."/>
            <person name="Dawson S.C."/>
        </authorList>
    </citation>
    <scope>NUCLEOTIDE SEQUENCE [LARGE SCALE GENOMIC DNA]</scope>
    <source>
        <strain evidence="9 10">NEG-M</strain>
    </source>
</reference>
<feature type="compositionally biased region" description="Basic residues" evidence="7">
    <location>
        <begin position="218"/>
        <end position="231"/>
    </location>
</feature>
<dbReference type="KEGG" id="ngr:NAEGRDRAFT_59479"/>
<dbReference type="RefSeq" id="XP_002671323.1">
    <property type="nucleotide sequence ID" value="XM_002671277.1"/>
</dbReference>